<dbReference type="GO" id="GO:0016787">
    <property type="term" value="F:hydrolase activity"/>
    <property type="evidence" value="ECO:0007669"/>
    <property type="project" value="UniProtKB-KW"/>
</dbReference>
<gene>
    <name evidence="2" type="ORF">B1A_18241</name>
</gene>
<keyword evidence="2" id="KW-0378">Hydrolase</keyword>
<dbReference type="PANTHER" id="PTHR22946:SF0">
    <property type="entry name" value="DIENELACTONE HYDROLASE DOMAIN-CONTAINING PROTEIN"/>
    <property type="match status" value="1"/>
</dbReference>
<dbReference type="PANTHER" id="PTHR22946">
    <property type="entry name" value="DIENELACTONE HYDROLASE DOMAIN-CONTAINING PROTEIN-RELATED"/>
    <property type="match status" value="1"/>
</dbReference>
<dbReference type="InterPro" id="IPR050261">
    <property type="entry name" value="FrsA_esterase"/>
</dbReference>
<dbReference type="AlphaFoldDB" id="T0YQW9"/>
<dbReference type="EMBL" id="AUZX01013450">
    <property type="protein sequence ID" value="EQD35528.1"/>
    <property type="molecule type" value="Genomic_DNA"/>
</dbReference>
<evidence type="ECO:0000313" key="2">
    <source>
        <dbReference type="EMBL" id="EQD35528.1"/>
    </source>
</evidence>
<comment type="caution">
    <text evidence="2">The sequence shown here is derived from an EMBL/GenBank/DDBJ whole genome shotgun (WGS) entry which is preliminary data.</text>
</comment>
<reference evidence="2" key="2">
    <citation type="journal article" date="2014" name="ISME J.">
        <title>Microbial stratification in low pH oxic and suboxic macroscopic growths along an acid mine drainage.</title>
        <authorList>
            <person name="Mendez-Garcia C."/>
            <person name="Mesa V."/>
            <person name="Sprenger R.R."/>
            <person name="Richter M."/>
            <person name="Diez M.S."/>
            <person name="Solano J."/>
            <person name="Bargiela R."/>
            <person name="Golyshina O.V."/>
            <person name="Manteca A."/>
            <person name="Ramos J.L."/>
            <person name="Gallego J.R."/>
            <person name="Llorente I."/>
            <person name="Martins Dos Santos V.A."/>
            <person name="Jensen O.N."/>
            <person name="Pelaez A.I."/>
            <person name="Sanchez J."/>
            <person name="Ferrer M."/>
        </authorList>
    </citation>
    <scope>NUCLEOTIDE SEQUENCE</scope>
</reference>
<feature type="domain" description="Dienelactone hydrolase" evidence="1">
    <location>
        <begin position="27"/>
        <end position="175"/>
    </location>
</feature>
<dbReference type="InterPro" id="IPR002925">
    <property type="entry name" value="Dienelactn_hydro"/>
</dbReference>
<evidence type="ECO:0000259" key="1">
    <source>
        <dbReference type="Pfam" id="PF01738"/>
    </source>
</evidence>
<reference evidence="2" key="1">
    <citation type="submission" date="2013-08" db="EMBL/GenBank/DDBJ databases">
        <authorList>
            <person name="Mendez C."/>
            <person name="Richter M."/>
            <person name="Ferrer M."/>
            <person name="Sanchez J."/>
        </authorList>
    </citation>
    <scope>NUCLEOTIDE SEQUENCE</scope>
</reference>
<dbReference type="InterPro" id="IPR029058">
    <property type="entry name" value="AB_hydrolase_fold"/>
</dbReference>
<accession>T0YQW9</accession>
<name>T0YQW9_9ZZZZ</name>
<organism evidence="2">
    <name type="scientific">mine drainage metagenome</name>
    <dbReference type="NCBI Taxonomy" id="410659"/>
    <lineage>
        <taxon>unclassified sequences</taxon>
        <taxon>metagenomes</taxon>
        <taxon>ecological metagenomes</taxon>
    </lineage>
</organism>
<dbReference type="Gene3D" id="3.40.50.1820">
    <property type="entry name" value="alpha/beta hydrolase"/>
    <property type="match status" value="1"/>
</dbReference>
<dbReference type="Pfam" id="PF01738">
    <property type="entry name" value="DLH"/>
    <property type="match status" value="1"/>
</dbReference>
<sequence>MAIREQLIEYRDGATVLEGFFCHDDARPGPLPAVLINHAWSGRDEFVERKARRLAWHGYAAFALDMYGQGKRGETTEQCQALMTPLVQDRKLLLRRITTGLETLRAQPQVDARRVAAMGFCFGGLCVLDLARSGADVRGVVSFHGLLKPSGLPAAQVRAKVLALHGYDDPMAPPEDVL</sequence>
<feature type="non-terminal residue" evidence="2">
    <location>
        <position position="178"/>
    </location>
</feature>
<dbReference type="SUPFAM" id="SSF53474">
    <property type="entry name" value="alpha/beta-Hydrolases"/>
    <property type="match status" value="1"/>
</dbReference>
<proteinExistence type="predicted"/>
<protein>
    <submittedName>
        <fullName evidence="2">Dienelactone hydrolase family protein</fullName>
    </submittedName>
</protein>